<comment type="caution">
    <text evidence="5">The sequence shown here is derived from an EMBL/GenBank/DDBJ whole genome shotgun (WGS) entry which is preliminary data.</text>
</comment>
<dbReference type="EMBL" id="DSEC01000047">
    <property type="protein sequence ID" value="HER42944.1"/>
    <property type="molecule type" value="Genomic_DNA"/>
</dbReference>
<dbReference type="AlphaFoldDB" id="A0A7V2ATG5"/>
<organism evidence="5">
    <name type="scientific">Eiseniibacteriota bacterium</name>
    <dbReference type="NCBI Taxonomy" id="2212470"/>
    <lineage>
        <taxon>Bacteria</taxon>
        <taxon>Candidatus Eiseniibacteriota</taxon>
    </lineage>
</organism>
<keyword evidence="2" id="KW-0408">Iron</keyword>
<dbReference type="GO" id="GO:0051536">
    <property type="term" value="F:iron-sulfur cluster binding"/>
    <property type="evidence" value="ECO:0007669"/>
    <property type="project" value="UniProtKB-KW"/>
</dbReference>
<gene>
    <name evidence="5" type="ORF">ENO08_00605</name>
</gene>
<keyword evidence="3" id="KW-0411">Iron-sulfur</keyword>
<protein>
    <recommendedName>
        <fullName evidence="4">4Fe-4S ferredoxin-type domain-containing protein</fullName>
    </recommendedName>
</protein>
<evidence type="ECO:0000256" key="2">
    <source>
        <dbReference type="ARBA" id="ARBA00023004"/>
    </source>
</evidence>
<dbReference type="SUPFAM" id="SSF46548">
    <property type="entry name" value="alpha-helical ferredoxin"/>
    <property type="match status" value="1"/>
</dbReference>
<name>A0A7V2ATG5_UNCEI</name>
<proteinExistence type="predicted"/>
<dbReference type="InterPro" id="IPR017896">
    <property type="entry name" value="4Fe4S_Fe-S-bd"/>
</dbReference>
<dbReference type="InterPro" id="IPR017900">
    <property type="entry name" value="4Fe4S_Fe_S_CS"/>
</dbReference>
<dbReference type="Proteomes" id="UP000886069">
    <property type="component" value="Unassembled WGS sequence"/>
</dbReference>
<dbReference type="PANTHER" id="PTHR40447:SF1">
    <property type="entry name" value="ANAEROBIC SULFITE REDUCTASE SUBUNIT A"/>
    <property type="match status" value="1"/>
</dbReference>
<keyword evidence="1" id="KW-0479">Metal-binding</keyword>
<evidence type="ECO:0000313" key="5">
    <source>
        <dbReference type="EMBL" id="HER42944.1"/>
    </source>
</evidence>
<feature type="domain" description="4Fe-4S ferredoxin-type" evidence="4">
    <location>
        <begin position="310"/>
        <end position="340"/>
    </location>
</feature>
<evidence type="ECO:0000259" key="4">
    <source>
        <dbReference type="PROSITE" id="PS51379"/>
    </source>
</evidence>
<dbReference type="GO" id="GO:0046872">
    <property type="term" value="F:metal ion binding"/>
    <property type="evidence" value="ECO:0007669"/>
    <property type="project" value="UniProtKB-KW"/>
</dbReference>
<dbReference type="PANTHER" id="PTHR40447">
    <property type="entry name" value="ANAEROBIC SULFITE REDUCTASE SUBUNIT A"/>
    <property type="match status" value="1"/>
</dbReference>
<sequence length="350" mass="39247">MRFIDSTNFERLLKKLSGEGELFVPVRNGDTGKFSLTRVESFPLPENARFDGFRTVEPLKGFAQYLRCPVASYPSADSDEMRGEDSFPTLIVVGARACDLYALELVDKVQVEGDFVDPFYKIRREKMIVIGADCTDCGESCFCNLLGNKPWPERGFDLSLSKVGGGFLVEHGSDRGKGIMEENADLFTETREGHVKARDDARRQLLSKLEKQNDSFPAAEKMPGVIREALTDEVWDEIAARCVECGACTNICPTCYCFLLFDQKTDGGHYQRAMSWDSCQVTGYARMAGMLNPRPRLADRVKHRYYHKYDYLVLSHGAIFCTGCGRCIDTCSAGIDMRESLKRLADKAST</sequence>
<dbReference type="Pfam" id="PF17179">
    <property type="entry name" value="Fer4_22"/>
    <property type="match status" value="1"/>
</dbReference>
<evidence type="ECO:0000256" key="3">
    <source>
        <dbReference type="ARBA" id="ARBA00023014"/>
    </source>
</evidence>
<feature type="domain" description="4Fe-4S ferredoxin-type" evidence="4">
    <location>
        <begin position="231"/>
        <end position="263"/>
    </location>
</feature>
<dbReference type="PROSITE" id="PS00198">
    <property type="entry name" value="4FE4S_FER_1"/>
    <property type="match status" value="1"/>
</dbReference>
<dbReference type="PROSITE" id="PS51379">
    <property type="entry name" value="4FE4S_FER_2"/>
    <property type="match status" value="2"/>
</dbReference>
<accession>A0A7V2ATG5</accession>
<dbReference type="Gene3D" id="1.10.1060.10">
    <property type="entry name" value="Alpha-helical ferredoxin"/>
    <property type="match status" value="1"/>
</dbReference>
<reference evidence="5" key="1">
    <citation type="journal article" date="2020" name="mSystems">
        <title>Genome- and Community-Level Interaction Insights into Carbon Utilization and Element Cycling Functions of Hydrothermarchaeota in Hydrothermal Sediment.</title>
        <authorList>
            <person name="Zhou Z."/>
            <person name="Liu Y."/>
            <person name="Xu W."/>
            <person name="Pan J."/>
            <person name="Luo Z.H."/>
            <person name="Li M."/>
        </authorList>
    </citation>
    <scope>NUCLEOTIDE SEQUENCE [LARGE SCALE GENOMIC DNA]</scope>
    <source>
        <strain evidence="5">SpSt-1233</strain>
    </source>
</reference>
<dbReference type="InterPro" id="IPR009051">
    <property type="entry name" value="Helical_ferredxn"/>
</dbReference>
<evidence type="ECO:0000256" key="1">
    <source>
        <dbReference type="ARBA" id="ARBA00022723"/>
    </source>
</evidence>